<dbReference type="Proteomes" id="UP000255508">
    <property type="component" value="Unassembled WGS sequence"/>
</dbReference>
<dbReference type="GO" id="GO:0015920">
    <property type="term" value="P:lipopolysaccharide transport"/>
    <property type="evidence" value="ECO:0007669"/>
    <property type="project" value="TreeGrafter"/>
</dbReference>
<evidence type="ECO:0000313" key="10">
    <source>
        <dbReference type="EMBL" id="RDH80837.1"/>
    </source>
</evidence>
<feature type="transmembrane region" description="Helical" evidence="9">
    <location>
        <begin position="12"/>
        <end position="34"/>
    </location>
</feature>
<dbReference type="PANTHER" id="PTHR33529:SF2">
    <property type="entry name" value="LIPOPOLYSACCHARIDE EXPORT SYSTEM PERMEASE PROTEIN LPTG"/>
    <property type="match status" value="1"/>
</dbReference>
<dbReference type="Pfam" id="PF03739">
    <property type="entry name" value="LptF_LptG"/>
    <property type="match status" value="1"/>
</dbReference>
<reference evidence="10 11" key="1">
    <citation type="journal article" date="2018" name="ISME J.">
        <title>Endosymbiont genomes yield clues of tubeworm success.</title>
        <authorList>
            <person name="Li Y."/>
            <person name="Liles M.R."/>
            <person name="Halanych K.M."/>
        </authorList>
    </citation>
    <scope>NUCLEOTIDE SEQUENCE [LARGE SCALE GENOMIC DNA]</scope>
    <source>
        <strain evidence="10">A1422</strain>
    </source>
</reference>
<evidence type="ECO:0000256" key="9">
    <source>
        <dbReference type="SAM" id="Phobius"/>
    </source>
</evidence>
<evidence type="ECO:0000256" key="2">
    <source>
        <dbReference type="ARBA" id="ARBA00004651"/>
    </source>
</evidence>
<dbReference type="PANTHER" id="PTHR33529">
    <property type="entry name" value="SLR0882 PROTEIN-RELATED"/>
    <property type="match status" value="1"/>
</dbReference>
<comment type="subunit">
    <text evidence="8">Component of the lipopolysaccharide transport and assembly complex. The LptBFG transporter is composed of two ATP-binding proteins (LptB) and two transmembrane proteins (LptF and LptG).</text>
</comment>
<evidence type="ECO:0000256" key="1">
    <source>
        <dbReference type="ARBA" id="ARBA00002265"/>
    </source>
</evidence>
<feature type="transmembrane region" description="Helical" evidence="9">
    <location>
        <begin position="270"/>
        <end position="292"/>
    </location>
</feature>
<keyword evidence="7 9" id="KW-0472">Membrane</keyword>
<organism evidence="10 11">
    <name type="scientific">endosymbiont of Lamellibrachia luymesi</name>
    <dbReference type="NCBI Taxonomy" id="2200907"/>
    <lineage>
        <taxon>Bacteria</taxon>
        <taxon>Pseudomonadati</taxon>
        <taxon>Pseudomonadota</taxon>
        <taxon>Gammaproteobacteria</taxon>
        <taxon>sulfur-oxidizing symbionts</taxon>
    </lineage>
</organism>
<keyword evidence="4" id="KW-1003">Cell membrane</keyword>
<comment type="caution">
    <text evidence="10">The sequence shown here is derived from an EMBL/GenBank/DDBJ whole genome shotgun (WGS) entry which is preliminary data.</text>
</comment>
<comment type="function">
    <text evidence="1">Part of the ABC transporter complex LptBFG involved in the translocation of lipopolysaccharide (LPS) from the inner membrane to the outer membrane.</text>
</comment>
<dbReference type="NCBIfam" id="TIGR04408">
    <property type="entry name" value="LptG_lptG"/>
    <property type="match status" value="1"/>
</dbReference>
<keyword evidence="6 9" id="KW-1133">Transmembrane helix</keyword>
<evidence type="ECO:0000256" key="3">
    <source>
        <dbReference type="ARBA" id="ARBA00007725"/>
    </source>
</evidence>
<evidence type="ECO:0000256" key="6">
    <source>
        <dbReference type="ARBA" id="ARBA00022989"/>
    </source>
</evidence>
<feature type="transmembrane region" description="Helical" evidence="9">
    <location>
        <begin position="304"/>
        <end position="326"/>
    </location>
</feature>
<evidence type="ECO:0000256" key="8">
    <source>
        <dbReference type="ARBA" id="ARBA00026081"/>
    </source>
</evidence>
<proteinExistence type="inferred from homology"/>
<dbReference type="GO" id="GO:0055085">
    <property type="term" value="P:transmembrane transport"/>
    <property type="evidence" value="ECO:0007669"/>
    <property type="project" value="InterPro"/>
</dbReference>
<comment type="subcellular location">
    <subcellularLocation>
        <location evidence="2">Cell membrane</location>
        <topology evidence="2">Multi-pass membrane protein</topology>
    </subcellularLocation>
</comment>
<feature type="transmembrane region" description="Helical" evidence="9">
    <location>
        <begin position="332"/>
        <end position="351"/>
    </location>
</feature>
<keyword evidence="5 9" id="KW-0812">Transmembrane</keyword>
<evidence type="ECO:0000256" key="5">
    <source>
        <dbReference type="ARBA" id="ARBA00022692"/>
    </source>
</evidence>
<comment type="similarity">
    <text evidence="3">Belongs to the LptF/LptG family.</text>
</comment>
<protein>
    <submittedName>
        <fullName evidence="10">LPS export ABC transporter permease LptG</fullName>
    </submittedName>
</protein>
<feature type="transmembrane region" description="Helical" evidence="9">
    <location>
        <begin position="103"/>
        <end position="125"/>
    </location>
</feature>
<gene>
    <name evidence="10" type="primary">lptG</name>
    <name evidence="10" type="ORF">DIZ79_18850</name>
</gene>
<dbReference type="GO" id="GO:0043190">
    <property type="term" value="C:ATP-binding cassette (ABC) transporter complex"/>
    <property type="evidence" value="ECO:0007669"/>
    <property type="project" value="InterPro"/>
</dbReference>
<evidence type="ECO:0000256" key="4">
    <source>
        <dbReference type="ARBA" id="ARBA00022475"/>
    </source>
</evidence>
<dbReference type="AlphaFoldDB" id="A0A370D973"/>
<feature type="transmembrane region" description="Helical" evidence="9">
    <location>
        <begin position="65"/>
        <end position="83"/>
    </location>
</feature>
<dbReference type="InterPro" id="IPR030923">
    <property type="entry name" value="LptG"/>
</dbReference>
<sequence>MTNLLDRYIGRSVALGMLMVLALLLVLLGFFSVLGELEEVGKGSYTTVKAFIYVLLILPRYTYEIFPVATLLGSLIGLGALANNSELIAMRAAGVSISRIVGAVLKTGFVMLLVILAVGELLAPVTEQRAQRMKMDALSDQVTLQTKYGFWARDGDTFINIRRILPDSTLADISIYEYGAGRELLRATHADTARYTDPEWELDGVEQSEFGAGRIATKQLERLRWSTLLEPALLDVVTVQPHMLPAWDLWSYIRYLTENGQDAATYEVAFWGKVVSPLVTLVMLFLSVPFVFGALRSVSIGQRIFTGAVIGTVFYLVNRAFSYLAVVYDINPLFAASFPTLLCLFLAFCFFRRVH</sequence>
<dbReference type="EMBL" id="QFXD01000335">
    <property type="protein sequence ID" value="RDH80837.1"/>
    <property type="molecule type" value="Genomic_DNA"/>
</dbReference>
<evidence type="ECO:0000256" key="7">
    <source>
        <dbReference type="ARBA" id="ARBA00023136"/>
    </source>
</evidence>
<accession>A0A370D973</accession>
<dbReference type="InterPro" id="IPR005495">
    <property type="entry name" value="LptG/LptF_permease"/>
</dbReference>
<name>A0A370D973_9GAMM</name>
<evidence type="ECO:0000313" key="11">
    <source>
        <dbReference type="Proteomes" id="UP000255508"/>
    </source>
</evidence>